<reference evidence="2" key="1">
    <citation type="journal article" date="2015" name="Nature">
        <title>Complex archaea that bridge the gap between prokaryotes and eukaryotes.</title>
        <authorList>
            <person name="Spang A."/>
            <person name="Saw J.H."/>
            <person name="Jorgensen S.L."/>
            <person name="Zaremba-Niedzwiedzka K."/>
            <person name="Martijn J."/>
            <person name="Lind A.E."/>
            <person name="van Eijk R."/>
            <person name="Schleper C."/>
            <person name="Guy L."/>
            <person name="Ettema T.J."/>
        </authorList>
    </citation>
    <scope>NUCLEOTIDE SEQUENCE</scope>
</reference>
<gene>
    <name evidence="2" type="ORF">LCGC14_0376060</name>
</gene>
<protein>
    <submittedName>
        <fullName evidence="2">Uncharacterized protein</fullName>
    </submittedName>
</protein>
<comment type="caution">
    <text evidence="2">The sequence shown here is derived from an EMBL/GenBank/DDBJ whole genome shotgun (WGS) entry which is preliminary data.</text>
</comment>
<organism evidence="2">
    <name type="scientific">marine sediment metagenome</name>
    <dbReference type="NCBI Taxonomy" id="412755"/>
    <lineage>
        <taxon>unclassified sequences</taxon>
        <taxon>metagenomes</taxon>
        <taxon>ecological metagenomes</taxon>
    </lineage>
</organism>
<evidence type="ECO:0000313" key="2">
    <source>
        <dbReference type="EMBL" id="KKN75898.1"/>
    </source>
</evidence>
<name>A0A0F9WCI4_9ZZZZ</name>
<keyword evidence="1" id="KW-0175">Coiled coil</keyword>
<feature type="coiled-coil region" evidence="1">
    <location>
        <begin position="62"/>
        <end position="89"/>
    </location>
</feature>
<proteinExistence type="predicted"/>
<dbReference type="EMBL" id="LAZR01000302">
    <property type="protein sequence ID" value="KKN75898.1"/>
    <property type="molecule type" value="Genomic_DNA"/>
</dbReference>
<dbReference type="AlphaFoldDB" id="A0A0F9WCI4"/>
<accession>A0A0F9WCI4</accession>
<sequence length="93" mass="10992">MVKYKTSGWGNDIDKIEIIRETKHSVWIKGKRWGESCEQRCQKATRWDIYHNSWATAHAHLLGRATRNVESAKDRLEECEQNLREIQALKEPK</sequence>
<evidence type="ECO:0000256" key="1">
    <source>
        <dbReference type="SAM" id="Coils"/>
    </source>
</evidence>